<reference evidence="2 3" key="1">
    <citation type="submission" date="2015-09" db="EMBL/GenBank/DDBJ databases">
        <title>Sorangium comparison.</title>
        <authorList>
            <person name="Zaburannyi N."/>
            <person name="Bunk B."/>
            <person name="Overmann J."/>
            <person name="Mueller R."/>
        </authorList>
    </citation>
    <scope>NUCLEOTIDE SEQUENCE [LARGE SCALE GENOMIC DNA]</scope>
    <source>
        <strain evidence="2 3">So ce26</strain>
    </source>
</reference>
<dbReference type="RefSeq" id="WP_104986652.1">
    <property type="nucleotide sequence ID" value="NZ_CP012673.1"/>
</dbReference>
<proteinExistence type="predicted"/>
<sequence>MRDGEPVALEGSFAPLELSSFEADLRISQFIAQVTAHAPAALSSTIASFTLFQEPGSGVPLFGWTPTLLRASVVSTRAPADATCYPFDGSCDAQLCPGGCNDALSTFHPGDHAGTYAYGNPYRAKGMEMLEVNVSFRTRVTHPVEMNQETLRGFISVLMKAEDASGAAVEPLLGLPRDLRLDGESLPADQVAEGVGATPVVSFEPPEVRRRPDPGCPGGDPTRVAATRPGLTRRRPDPGWGGDPTRVDPWRDGGRPDPG</sequence>
<organism evidence="2 3">
    <name type="scientific">Sorangium cellulosum</name>
    <name type="common">Polyangium cellulosum</name>
    <dbReference type="NCBI Taxonomy" id="56"/>
    <lineage>
        <taxon>Bacteria</taxon>
        <taxon>Pseudomonadati</taxon>
        <taxon>Myxococcota</taxon>
        <taxon>Polyangia</taxon>
        <taxon>Polyangiales</taxon>
        <taxon>Polyangiaceae</taxon>
        <taxon>Sorangium</taxon>
    </lineage>
</organism>
<gene>
    <name evidence="2" type="ORF">SOCE26_104060</name>
</gene>
<dbReference type="Proteomes" id="UP000238348">
    <property type="component" value="Chromosome"/>
</dbReference>
<evidence type="ECO:0000313" key="3">
    <source>
        <dbReference type="Proteomes" id="UP000238348"/>
    </source>
</evidence>
<feature type="compositionally biased region" description="Basic and acidic residues" evidence="1">
    <location>
        <begin position="245"/>
        <end position="259"/>
    </location>
</feature>
<dbReference type="OrthoDB" id="5379943at2"/>
<evidence type="ECO:0000256" key="1">
    <source>
        <dbReference type="SAM" id="MobiDB-lite"/>
    </source>
</evidence>
<feature type="region of interest" description="Disordered" evidence="1">
    <location>
        <begin position="190"/>
        <end position="259"/>
    </location>
</feature>
<dbReference type="EMBL" id="CP012673">
    <property type="protein sequence ID" value="AUX48863.1"/>
    <property type="molecule type" value="Genomic_DNA"/>
</dbReference>
<name>A0A2L0FBF9_SORCE</name>
<evidence type="ECO:0000313" key="2">
    <source>
        <dbReference type="EMBL" id="AUX48863.1"/>
    </source>
</evidence>
<dbReference type="AlphaFoldDB" id="A0A2L0FBF9"/>
<protein>
    <submittedName>
        <fullName evidence="2">Uncharacterized protein</fullName>
    </submittedName>
</protein>
<accession>A0A2L0FBF9</accession>